<evidence type="ECO:0000256" key="1">
    <source>
        <dbReference type="ARBA" id="ARBA00005046"/>
    </source>
</evidence>
<proteinExistence type="predicted"/>
<comment type="catalytic activity">
    <reaction evidence="5">
        <text>molybdopterin + ATP + H(+) = adenylyl-molybdopterin + diphosphate</text>
        <dbReference type="Rhea" id="RHEA:31331"/>
        <dbReference type="ChEBI" id="CHEBI:15378"/>
        <dbReference type="ChEBI" id="CHEBI:30616"/>
        <dbReference type="ChEBI" id="CHEBI:33019"/>
        <dbReference type="ChEBI" id="CHEBI:58698"/>
        <dbReference type="ChEBI" id="CHEBI:62727"/>
        <dbReference type="EC" id="2.7.7.75"/>
    </reaction>
</comment>
<dbReference type="PANTHER" id="PTHR43764:SF1">
    <property type="entry name" value="MOLYBDOPTERIN MOLYBDOTRANSFERASE"/>
    <property type="match status" value="1"/>
</dbReference>
<gene>
    <name evidence="9" type="ORF">SAMN05421856_102187</name>
</gene>
<dbReference type="Gene3D" id="3.30.70.640">
    <property type="entry name" value="Molybdopterin cofactor biosynthesis C (MoaC) domain"/>
    <property type="match status" value="1"/>
</dbReference>
<dbReference type="InterPro" id="IPR002820">
    <property type="entry name" value="Mopterin_CF_biosynth-C_dom"/>
</dbReference>
<dbReference type="SUPFAM" id="SSF55040">
    <property type="entry name" value="Molybdenum cofactor biosynthesis protein C, MoaC"/>
    <property type="match status" value="1"/>
</dbReference>
<dbReference type="EC" id="2.7.7.75" evidence="2"/>
<dbReference type="Proteomes" id="UP000199450">
    <property type="component" value="Unassembled WGS sequence"/>
</dbReference>
<dbReference type="SMART" id="SM00852">
    <property type="entry name" value="MoCF_biosynth"/>
    <property type="match status" value="1"/>
</dbReference>
<protein>
    <recommendedName>
        <fullName evidence="3">Molybdopterin adenylyltransferase</fullName>
        <ecNumber evidence="2">2.7.7.75</ecNumber>
    </recommendedName>
</protein>
<dbReference type="NCBIfam" id="TIGR00177">
    <property type="entry name" value="molyb_syn"/>
    <property type="match status" value="1"/>
</dbReference>
<evidence type="ECO:0000256" key="2">
    <source>
        <dbReference type="ARBA" id="ARBA00012509"/>
    </source>
</evidence>
<comment type="function">
    <text evidence="7">Catalyzes the adenylation of molybdopterin as part of the biosynthesis of the molybdenum-cofactor.</text>
</comment>
<dbReference type="InterPro" id="IPR001453">
    <property type="entry name" value="MoaB/Mog_dom"/>
</dbReference>
<dbReference type="InterPro" id="IPR012247">
    <property type="entry name" value="MoaC_MogA"/>
</dbReference>
<evidence type="ECO:0000256" key="5">
    <source>
        <dbReference type="ARBA" id="ARBA00051131"/>
    </source>
</evidence>
<evidence type="ECO:0000313" key="9">
    <source>
        <dbReference type="EMBL" id="SEM28364.1"/>
    </source>
</evidence>
<dbReference type="GO" id="GO:0006777">
    <property type="term" value="P:Mo-molybdopterin cofactor biosynthetic process"/>
    <property type="evidence" value="ECO:0007669"/>
    <property type="project" value="UniProtKB-KW"/>
</dbReference>
<evidence type="ECO:0000256" key="7">
    <source>
        <dbReference type="ARBA" id="ARBA00058212"/>
    </source>
</evidence>
<dbReference type="UniPathway" id="UPA00344"/>
<accession>A0A1H7X452</accession>
<dbReference type="Gene3D" id="3.40.980.10">
    <property type="entry name" value="MoaB/Mog-like domain"/>
    <property type="match status" value="1"/>
</dbReference>
<name>A0A1H7X452_9FLAO</name>
<feature type="domain" description="MoaB/Mog" evidence="8">
    <location>
        <begin position="150"/>
        <end position="293"/>
    </location>
</feature>
<evidence type="ECO:0000256" key="6">
    <source>
        <dbReference type="ARBA" id="ARBA00055087"/>
    </source>
</evidence>
<evidence type="ECO:0000259" key="8">
    <source>
        <dbReference type="SMART" id="SM00852"/>
    </source>
</evidence>
<dbReference type="Pfam" id="PF00994">
    <property type="entry name" value="MoCF_biosynth"/>
    <property type="match status" value="1"/>
</dbReference>
<dbReference type="CDD" id="cd00886">
    <property type="entry name" value="MogA_MoaB"/>
    <property type="match status" value="1"/>
</dbReference>
<dbReference type="EMBL" id="FOBV01000002">
    <property type="protein sequence ID" value="SEM28364.1"/>
    <property type="molecule type" value="Genomic_DNA"/>
</dbReference>
<comment type="pathway">
    <text evidence="1">Cofactor biosynthesis; molybdopterin biosynthesis.</text>
</comment>
<dbReference type="NCBIfam" id="NF002947">
    <property type="entry name" value="PRK03604.1"/>
    <property type="match status" value="1"/>
</dbReference>
<keyword evidence="10" id="KW-1185">Reference proteome</keyword>
<evidence type="ECO:0000256" key="4">
    <source>
        <dbReference type="ARBA" id="ARBA00023150"/>
    </source>
</evidence>
<dbReference type="Pfam" id="PF01967">
    <property type="entry name" value="MoaC"/>
    <property type="match status" value="1"/>
</dbReference>
<dbReference type="PANTHER" id="PTHR43764">
    <property type="entry name" value="MOLYBDENUM COFACTOR BIOSYNTHESIS"/>
    <property type="match status" value="1"/>
</dbReference>
<dbReference type="InterPro" id="IPR051920">
    <property type="entry name" value="MPT_Adenylyltrnsfr/MoaC-Rel"/>
</dbReference>
<organism evidence="9 10">
    <name type="scientific">Chryseobacterium taichungense</name>
    <dbReference type="NCBI Taxonomy" id="295069"/>
    <lineage>
        <taxon>Bacteria</taxon>
        <taxon>Pseudomonadati</taxon>
        <taxon>Bacteroidota</taxon>
        <taxon>Flavobacteriia</taxon>
        <taxon>Flavobacteriales</taxon>
        <taxon>Weeksellaceae</taxon>
        <taxon>Chryseobacterium group</taxon>
        <taxon>Chryseobacterium</taxon>
    </lineage>
</organism>
<reference evidence="10" key="1">
    <citation type="submission" date="2016-10" db="EMBL/GenBank/DDBJ databases">
        <authorList>
            <person name="Varghese N."/>
            <person name="Submissions S."/>
        </authorList>
    </citation>
    <scope>NUCLEOTIDE SEQUENCE [LARGE SCALE GENOMIC DNA]</scope>
    <source>
        <strain evidence="10">DSM 17453</strain>
    </source>
</reference>
<dbReference type="RefSeq" id="WP_089998791.1">
    <property type="nucleotide sequence ID" value="NZ_FOBV01000002.1"/>
</dbReference>
<dbReference type="STRING" id="295069.SAMN05421856_102187"/>
<dbReference type="SUPFAM" id="SSF53218">
    <property type="entry name" value="Molybdenum cofactor biosynthesis proteins"/>
    <property type="match status" value="1"/>
</dbReference>
<dbReference type="InterPro" id="IPR036425">
    <property type="entry name" value="MoaB/Mog-like_dom_sf"/>
</dbReference>
<dbReference type="InterPro" id="IPR036522">
    <property type="entry name" value="MoaC_sf"/>
</dbReference>
<comment type="function">
    <text evidence="6">Catalyzes the conversion of (8S)-3',8-cyclo-7,8-dihydroguanosine 5'-triphosphate to cyclic pyranopterin monophosphate (cPMP).</text>
</comment>
<sequence>MVDITFKTFTLRKAIAAATIKTSDISTIEAVQNGTVPKGNVLEFARASSLLAIKKTSDVIPDCHPLPVEYAAINYEMSGLHINITVEVHTIYKTGVEVEAMHGASVAALVIYDMLKPIDKNVEISNIRLLEKQGGKSSQKNIEAEHLTAAVVVCSDTVSQGLKNDTSGKFLVESLKNQGIADVNYSVVPDDISAIQEKIELLKNKGCNLLIFTGGTGLSDRDVTPEAVLPFITKEIPGIMETARNYGQDRIKTSMLSRGIAGFSNDMLILTFPGSTGAVKEYFQALFPQVLHVFSVKKGDGH</sequence>
<dbReference type="PROSITE" id="PS01078">
    <property type="entry name" value="MOCF_BIOSYNTHESIS_1"/>
    <property type="match status" value="1"/>
</dbReference>
<dbReference type="OrthoDB" id="9794429at2"/>
<evidence type="ECO:0000313" key="10">
    <source>
        <dbReference type="Proteomes" id="UP000199450"/>
    </source>
</evidence>
<dbReference type="AlphaFoldDB" id="A0A1H7X452"/>
<dbReference type="InterPro" id="IPR008284">
    <property type="entry name" value="MoCF_biosynth_CS"/>
</dbReference>
<dbReference type="GO" id="GO:0061598">
    <property type="term" value="F:molybdopterin adenylyltransferase activity"/>
    <property type="evidence" value="ECO:0007669"/>
    <property type="project" value="UniProtKB-EC"/>
</dbReference>
<evidence type="ECO:0000256" key="3">
    <source>
        <dbReference type="ARBA" id="ARBA00013491"/>
    </source>
</evidence>
<dbReference type="PIRSF" id="PIRSF036594">
    <property type="entry name" value="MoaC_MogA"/>
    <property type="match status" value="1"/>
</dbReference>
<keyword evidence="4" id="KW-0501">Molybdenum cofactor biosynthesis</keyword>